<dbReference type="PROSITE" id="PS51257">
    <property type="entry name" value="PROKAR_LIPOPROTEIN"/>
    <property type="match status" value="1"/>
</dbReference>
<dbReference type="PANTHER" id="PTHR42754:SF1">
    <property type="entry name" value="LIPOPROTEIN"/>
    <property type="match status" value="1"/>
</dbReference>
<dbReference type="InterPro" id="IPR011047">
    <property type="entry name" value="Quinoprotein_ADH-like_sf"/>
</dbReference>
<protein>
    <recommendedName>
        <fullName evidence="4">Bulb-type lectin domain-containing protein</fullName>
    </recommendedName>
</protein>
<dbReference type="PANTHER" id="PTHR42754">
    <property type="entry name" value="ENDOGLUCANASE"/>
    <property type="match status" value="1"/>
</dbReference>
<organism evidence="2 3">
    <name type="scientific">Aureicoccus marinus</name>
    <dbReference type="NCBI Taxonomy" id="754435"/>
    <lineage>
        <taxon>Bacteria</taxon>
        <taxon>Pseudomonadati</taxon>
        <taxon>Bacteroidota</taxon>
        <taxon>Flavobacteriia</taxon>
        <taxon>Flavobacteriales</taxon>
        <taxon>Flavobacteriaceae</taxon>
        <taxon>Aureicoccus</taxon>
    </lineage>
</organism>
<dbReference type="Proteomes" id="UP000239366">
    <property type="component" value="Unassembled WGS sequence"/>
</dbReference>
<keyword evidence="3" id="KW-1185">Reference proteome</keyword>
<dbReference type="OrthoDB" id="9811934at2"/>
<dbReference type="EMBL" id="MQVX01000001">
    <property type="protein sequence ID" value="PQJ16188.1"/>
    <property type="molecule type" value="Genomic_DNA"/>
</dbReference>
<sequence>MKKRNVLIGLKTVLAGMLLLSSCNPAIDDAPLLNQGELMLVQRIGGSGDDTPRSIIETQDGGYAILGFTNSTDGDIQDKDLAVNDYWILKYNRYGALQWNRTIGGSGDDRGQSLVQTSDGGYALVGYAMSSDGDGSRNEGFHDNWIVRLDSAGNILWEKSFGFAGHDHSYQVIETQDGGLFFAGFLDVTLSGGQGNDGLFRHGVGEFWGTKLDAAGNLVWRRYFGGTSNDRSYAVTETVDGNLVLVGASESDDFDISNPKGSYDVWAVKVGPTGDFVWEKSFGGSGIDHGYGVIAARDGGVYIAGDTNSDDQDIGRAIGVTDAWLLKLDADGNMEWEQTYGGSDFDSVLSIKSCHNGDLLLIGNTKSSDAVGVNIAGENDLWLLRCNPSGQVIWQKNFGGADIDFGFDAVEMRDGRILWVGETRSNDLLDLPSKGGGDLLLLELH</sequence>
<reference evidence="3" key="1">
    <citation type="submission" date="2016-11" db="EMBL/GenBank/DDBJ databases">
        <title>Trade-off between light-utilization and light-protection in marine flavobacteria.</title>
        <authorList>
            <person name="Kumagai Y."/>
            <person name="Yoshizawa S."/>
            <person name="Kogure K."/>
        </authorList>
    </citation>
    <scope>NUCLEOTIDE SEQUENCE [LARGE SCALE GENOMIC DNA]</scope>
    <source>
        <strain evidence="3">SG-18</strain>
    </source>
</reference>
<proteinExistence type="predicted"/>
<dbReference type="SUPFAM" id="SSF50998">
    <property type="entry name" value="Quinoprotein alcohol dehydrogenase-like"/>
    <property type="match status" value="1"/>
</dbReference>
<comment type="caution">
    <text evidence="2">The sequence shown here is derived from an EMBL/GenBank/DDBJ whole genome shotgun (WGS) entry which is preliminary data.</text>
</comment>
<feature type="chain" id="PRO_5015412092" description="Bulb-type lectin domain-containing protein" evidence="1">
    <location>
        <begin position="27"/>
        <end position="445"/>
    </location>
</feature>
<dbReference type="RefSeq" id="WP_105001860.1">
    <property type="nucleotide sequence ID" value="NZ_MQVX01000001.1"/>
</dbReference>
<gene>
    <name evidence="2" type="ORF">BST99_11025</name>
</gene>
<keyword evidence="1" id="KW-0732">Signal</keyword>
<evidence type="ECO:0000313" key="2">
    <source>
        <dbReference type="EMBL" id="PQJ16188.1"/>
    </source>
</evidence>
<accession>A0A2S7T9F6</accession>
<dbReference type="AlphaFoldDB" id="A0A2S7T9F6"/>
<name>A0A2S7T9F6_9FLAO</name>
<evidence type="ECO:0000256" key="1">
    <source>
        <dbReference type="SAM" id="SignalP"/>
    </source>
</evidence>
<feature type="signal peptide" evidence="1">
    <location>
        <begin position="1"/>
        <end position="26"/>
    </location>
</feature>
<evidence type="ECO:0000313" key="3">
    <source>
        <dbReference type="Proteomes" id="UP000239366"/>
    </source>
</evidence>
<evidence type="ECO:0008006" key="4">
    <source>
        <dbReference type="Google" id="ProtNLM"/>
    </source>
</evidence>